<gene>
    <name evidence="2" type="ORF">WSS_A42735</name>
</gene>
<dbReference type="RefSeq" id="WP_005265314.1">
    <property type="nucleotide sequence ID" value="NZ_AJYC02000276.1"/>
</dbReference>
<dbReference type="InterPro" id="IPR013786">
    <property type="entry name" value="AcylCoA_DH/ox_N"/>
</dbReference>
<reference evidence="2 3" key="1">
    <citation type="journal article" date="2013" name="Genome Announc.">
        <title>Draft Genome Sequence of Rhodococcus opacus Strain M213 Shows a Diverse Catabolic Potential.</title>
        <authorList>
            <person name="Pathak A."/>
            <person name="Green S.J."/>
            <person name="Ogram A."/>
            <person name="Chauhan A."/>
        </authorList>
    </citation>
    <scope>NUCLEOTIDE SEQUENCE [LARGE SCALE GENOMIC DNA]</scope>
    <source>
        <strain evidence="2 3">M213</strain>
    </source>
</reference>
<protein>
    <submittedName>
        <fullName evidence="2">Acyl-CoA dehydrogenase</fullName>
    </submittedName>
</protein>
<evidence type="ECO:0000313" key="3">
    <source>
        <dbReference type="Proteomes" id="UP000005951"/>
    </source>
</evidence>
<dbReference type="GO" id="GO:0050660">
    <property type="term" value="F:flavin adenine dinucleotide binding"/>
    <property type="evidence" value="ECO:0007669"/>
    <property type="project" value="InterPro"/>
</dbReference>
<evidence type="ECO:0000313" key="2">
    <source>
        <dbReference type="EMBL" id="EKT76443.1"/>
    </source>
</evidence>
<dbReference type="AlphaFoldDB" id="K8X4R6"/>
<evidence type="ECO:0000259" key="1">
    <source>
        <dbReference type="Pfam" id="PF02771"/>
    </source>
</evidence>
<dbReference type="GO" id="GO:0003995">
    <property type="term" value="F:acyl-CoA dehydrogenase activity"/>
    <property type="evidence" value="ECO:0007669"/>
    <property type="project" value="TreeGrafter"/>
</dbReference>
<dbReference type="PANTHER" id="PTHR43884:SF12">
    <property type="entry name" value="ISOVALERYL-COA DEHYDROGENASE, MITOCHONDRIAL-RELATED"/>
    <property type="match status" value="1"/>
</dbReference>
<dbReference type="InterPro" id="IPR009100">
    <property type="entry name" value="AcylCoA_DH/oxidase_NM_dom_sf"/>
</dbReference>
<accession>K8X4R6</accession>
<dbReference type="PANTHER" id="PTHR43884">
    <property type="entry name" value="ACYL-COA DEHYDROGENASE"/>
    <property type="match status" value="1"/>
</dbReference>
<dbReference type="SUPFAM" id="SSF56645">
    <property type="entry name" value="Acyl-CoA dehydrogenase NM domain-like"/>
    <property type="match status" value="1"/>
</dbReference>
<dbReference type="EMBL" id="AJYC02000276">
    <property type="protein sequence ID" value="EKT76443.1"/>
    <property type="molecule type" value="Genomic_DNA"/>
</dbReference>
<name>K8X4R6_RHOOP</name>
<comment type="caution">
    <text evidence="2">The sequence shown here is derived from an EMBL/GenBank/DDBJ whole genome shotgun (WGS) entry which is preliminary data.</text>
</comment>
<proteinExistence type="predicted"/>
<dbReference type="Proteomes" id="UP000005951">
    <property type="component" value="Unassembled WGS sequence"/>
</dbReference>
<sequence>MTRLAQTAGLTDTQGEIVSAVREFVDKAIIPQAQELEHSDTYPTAIVEQMKEMGLFGLTIPEEYGGIGESLLTYA</sequence>
<feature type="domain" description="Acyl-CoA dehydrogenase/oxidase N-terminal" evidence="1">
    <location>
        <begin position="11"/>
        <end position="75"/>
    </location>
</feature>
<feature type="non-terminal residue" evidence="2">
    <location>
        <position position="75"/>
    </location>
</feature>
<organism evidence="2 3">
    <name type="scientific">Rhodococcus opacus M213</name>
    <dbReference type="NCBI Taxonomy" id="1129896"/>
    <lineage>
        <taxon>Bacteria</taxon>
        <taxon>Bacillati</taxon>
        <taxon>Actinomycetota</taxon>
        <taxon>Actinomycetes</taxon>
        <taxon>Mycobacteriales</taxon>
        <taxon>Nocardiaceae</taxon>
        <taxon>Rhodococcus</taxon>
    </lineage>
</organism>
<dbReference type="Pfam" id="PF02771">
    <property type="entry name" value="Acyl-CoA_dh_N"/>
    <property type="match status" value="1"/>
</dbReference>
<dbReference type="Gene3D" id="1.10.540.10">
    <property type="entry name" value="Acyl-CoA dehydrogenase/oxidase, N-terminal domain"/>
    <property type="match status" value="1"/>
</dbReference>
<dbReference type="InterPro" id="IPR037069">
    <property type="entry name" value="AcylCoA_DH/ox_N_sf"/>
</dbReference>